<dbReference type="GO" id="GO:0043115">
    <property type="term" value="F:precorrin-2 dehydrogenase activity"/>
    <property type="evidence" value="ECO:0007669"/>
    <property type="project" value="UniProtKB-EC"/>
</dbReference>
<dbReference type="Pfam" id="PF22440">
    <property type="entry name" value="SirC_C"/>
    <property type="match status" value="1"/>
</dbReference>
<dbReference type="RefSeq" id="WP_002492499.1">
    <property type="nucleotide sequence ID" value="NZ_AP021848.1"/>
</dbReference>
<comment type="catalytic activity">
    <reaction evidence="6">
        <text>precorrin-2 + NAD(+) = sirohydrochlorin + NADH + 2 H(+)</text>
        <dbReference type="Rhea" id="RHEA:15613"/>
        <dbReference type="ChEBI" id="CHEBI:15378"/>
        <dbReference type="ChEBI" id="CHEBI:57540"/>
        <dbReference type="ChEBI" id="CHEBI:57945"/>
        <dbReference type="ChEBI" id="CHEBI:58351"/>
        <dbReference type="ChEBI" id="CHEBI:58827"/>
        <dbReference type="EC" id="1.3.1.76"/>
    </reaction>
</comment>
<dbReference type="Proteomes" id="UP000293637">
    <property type="component" value="Unassembled WGS sequence"/>
</dbReference>
<sequence length="203" mass="22584">MNMPLMVDLAGQRIVIVGGGQVAARRASNFIDYCQDIHIISPQVHSSLKDLINAGQITWHQKEFDAADIAGAFLVVAATNNKAVNQQVKALVPPGCLFNNAEDATSGNVTIPNILKRGKLTLSVATQGASPKLGIQIIEQLSHTYDERYEQYVEFLYQCRQTLKRINIEPSYRQALLAKIVSDDYLDLDKQQAFLRWLQAQAE</sequence>
<dbReference type="SUPFAM" id="SSF51735">
    <property type="entry name" value="NAD(P)-binding Rossmann-fold domains"/>
    <property type="match status" value="1"/>
</dbReference>
<evidence type="ECO:0000256" key="6">
    <source>
        <dbReference type="ARBA" id="ARBA00047561"/>
    </source>
</evidence>
<evidence type="ECO:0000256" key="5">
    <source>
        <dbReference type="ARBA" id="ARBA00023244"/>
    </source>
</evidence>
<dbReference type="InterPro" id="IPR036291">
    <property type="entry name" value="NAD(P)-bd_dom_sf"/>
</dbReference>
<dbReference type="GO" id="GO:0004325">
    <property type="term" value="F:ferrochelatase activity"/>
    <property type="evidence" value="ECO:0007669"/>
    <property type="project" value="InterPro"/>
</dbReference>
<evidence type="ECO:0000256" key="3">
    <source>
        <dbReference type="ARBA" id="ARBA00023002"/>
    </source>
</evidence>
<dbReference type="PANTHER" id="PTHR35330">
    <property type="entry name" value="SIROHEME BIOSYNTHESIS PROTEIN MET8"/>
    <property type="match status" value="1"/>
</dbReference>
<dbReference type="EMBL" id="SCHB01000001">
    <property type="protein sequence ID" value="TBW73677.1"/>
    <property type="molecule type" value="Genomic_DNA"/>
</dbReference>
<dbReference type="GO" id="GO:0019354">
    <property type="term" value="P:siroheme biosynthetic process"/>
    <property type="evidence" value="ECO:0007669"/>
    <property type="project" value="UniProtKB-UniPathway"/>
</dbReference>
<keyword evidence="5" id="KW-0627">Porphyrin biosynthesis</keyword>
<reference evidence="7 8" key="1">
    <citation type="journal article" date="2019" name="Sci. Transl. Med.">
        <title>Quorum sensing between bacterial species on the skin protects against epidermal injury in atopic dermatitis.</title>
        <authorList>
            <person name="Williams M.R."/>
        </authorList>
    </citation>
    <scope>NUCLEOTIDE SEQUENCE [LARGE SCALE GENOMIC DNA]</scope>
    <source>
        <strain evidence="7 8">E7</strain>
    </source>
</reference>
<evidence type="ECO:0000256" key="4">
    <source>
        <dbReference type="ARBA" id="ARBA00023027"/>
    </source>
</evidence>
<dbReference type="Gene3D" id="3.40.50.720">
    <property type="entry name" value="NAD(P)-binding Rossmann-like Domain"/>
    <property type="match status" value="1"/>
</dbReference>
<evidence type="ECO:0000256" key="2">
    <source>
        <dbReference type="ARBA" id="ARBA00012400"/>
    </source>
</evidence>
<name>A0A4Q9WFR0_STALU</name>
<dbReference type="Gene3D" id="1.10.8.610">
    <property type="entry name" value="SirC, precorrin-2 dehydrogenase, C-terminal helical domain-like"/>
    <property type="match status" value="1"/>
</dbReference>
<comment type="caution">
    <text evidence="7">The sequence shown here is derived from an EMBL/GenBank/DDBJ whole genome shotgun (WGS) entry which is preliminary data.</text>
</comment>
<evidence type="ECO:0000313" key="8">
    <source>
        <dbReference type="Proteomes" id="UP000293637"/>
    </source>
</evidence>
<dbReference type="AlphaFoldDB" id="A0A4Q9WFR0"/>
<dbReference type="InterPro" id="IPR028161">
    <property type="entry name" value="Met8-like"/>
</dbReference>
<keyword evidence="4" id="KW-0520">NAD</keyword>
<dbReference type="InterPro" id="IPR042518">
    <property type="entry name" value="SirC_C"/>
</dbReference>
<comment type="pathway">
    <text evidence="1">Porphyrin-containing compound metabolism; siroheme biosynthesis; sirohydrochlorin from precorrin-2: step 1/1.</text>
</comment>
<dbReference type="PANTHER" id="PTHR35330:SF1">
    <property type="entry name" value="SIROHEME BIOSYNTHESIS PROTEIN MET8"/>
    <property type="match status" value="1"/>
</dbReference>
<organism evidence="7 8">
    <name type="scientific">Staphylococcus lugdunensis</name>
    <dbReference type="NCBI Taxonomy" id="28035"/>
    <lineage>
        <taxon>Bacteria</taxon>
        <taxon>Bacillati</taxon>
        <taxon>Bacillota</taxon>
        <taxon>Bacilli</taxon>
        <taxon>Bacillales</taxon>
        <taxon>Staphylococcaceae</taxon>
        <taxon>Staphylococcus</taxon>
    </lineage>
</organism>
<dbReference type="GeneID" id="58091077"/>
<dbReference type="InterPro" id="IPR006367">
    <property type="entry name" value="Sirohaem_synthase_N"/>
</dbReference>
<dbReference type="EC" id="1.3.1.76" evidence="2"/>
<dbReference type="NCBIfam" id="TIGR01470">
    <property type="entry name" value="cysG_Nterm"/>
    <property type="match status" value="1"/>
</dbReference>
<gene>
    <name evidence="7" type="ORF">EQ812_02400</name>
</gene>
<dbReference type="SUPFAM" id="SSF75615">
    <property type="entry name" value="Siroheme synthase middle domains-like"/>
    <property type="match status" value="1"/>
</dbReference>
<evidence type="ECO:0000313" key="7">
    <source>
        <dbReference type="EMBL" id="TBW73677.1"/>
    </source>
</evidence>
<dbReference type="UniPathway" id="UPA00262">
    <property type="reaction ID" value="UER00222"/>
</dbReference>
<dbReference type="Pfam" id="PF13241">
    <property type="entry name" value="NAD_binding_7"/>
    <property type="match status" value="1"/>
</dbReference>
<proteinExistence type="predicted"/>
<keyword evidence="3" id="KW-0560">Oxidoreductase</keyword>
<dbReference type="NCBIfam" id="NF005222">
    <property type="entry name" value="PRK06718.1"/>
    <property type="match status" value="1"/>
</dbReference>
<accession>A0A4Q9WFR0</accession>
<protein>
    <recommendedName>
        <fullName evidence="2">precorrin-2 dehydrogenase</fullName>
        <ecNumber evidence="2">1.3.1.76</ecNumber>
    </recommendedName>
</protein>
<evidence type="ECO:0000256" key="1">
    <source>
        <dbReference type="ARBA" id="ARBA00005010"/>
    </source>
</evidence>